<keyword evidence="1" id="KW-0472">Membrane</keyword>
<sequence length="88" mass="8845">MRTELVTDALRRAAATRGGLSGAVCTAIAGLVTSVHSVFFVATVKEGTVTWASVAGGVTVCAAVSLVIGTLAGRSSVRAAARWRPTGD</sequence>
<comment type="caution">
    <text evidence="2">The sequence shown here is derived from an EMBL/GenBank/DDBJ whole genome shotgun (WGS) entry which is preliminary data.</text>
</comment>
<evidence type="ECO:0000256" key="1">
    <source>
        <dbReference type="SAM" id="Phobius"/>
    </source>
</evidence>
<feature type="transmembrane region" description="Helical" evidence="1">
    <location>
        <begin position="48"/>
        <end position="72"/>
    </location>
</feature>
<evidence type="ECO:0000313" key="2">
    <source>
        <dbReference type="EMBL" id="MBN0044438.1"/>
    </source>
</evidence>
<evidence type="ECO:0000313" key="3">
    <source>
        <dbReference type="Proteomes" id="UP000788262"/>
    </source>
</evidence>
<keyword evidence="1" id="KW-0812">Transmembrane</keyword>
<accession>A0ABS2VMV8</accession>
<proteinExistence type="predicted"/>
<name>A0ABS2VMV8_STRAS</name>
<gene>
    <name evidence="2" type="ORF">JS756_09990</name>
</gene>
<keyword evidence="1" id="KW-1133">Transmembrane helix</keyword>
<organism evidence="2 3">
    <name type="scientific">Streptomyces actuosus</name>
    <dbReference type="NCBI Taxonomy" id="1885"/>
    <lineage>
        <taxon>Bacteria</taxon>
        <taxon>Bacillati</taxon>
        <taxon>Actinomycetota</taxon>
        <taxon>Actinomycetes</taxon>
        <taxon>Kitasatosporales</taxon>
        <taxon>Streptomycetaceae</taxon>
        <taxon>Streptomyces</taxon>
    </lineage>
</organism>
<feature type="transmembrane region" description="Helical" evidence="1">
    <location>
        <begin position="20"/>
        <end position="42"/>
    </location>
</feature>
<reference evidence="2 3" key="1">
    <citation type="submission" date="2021-02" db="EMBL/GenBank/DDBJ databases">
        <title>Whole genome sequencing of Streptomyces actuosus VRA1.</title>
        <authorList>
            <person name="Sen G."/>
            <person name="Sen A."/>
        </authorList>
    </citation>
    <scope>NUCLEOTIDE SEQUENCE [LARGE SCALE GENOMIC DNA]</scope>
    <source>
        <strain evidence="2 3">VRA1</strain>
    </source>
</reference>
<dbReference type="Proteomes" id="UP000788262">
    <property type="component" value="Unassembled WGS sequence"/>
</dbReference>
<protein>
    <submittedName>
        <fullName evidence="2">Uncharacterized protein</fullName>
    </submittedName>
</protein>
<dbReference type="EMBL" id="JAFFZS010000006">
    <property type="protein sequence ID" value="MBN0044438.1"/>
    <property type="molecule type" value="Genomic_DNA"/>
</dbReference>
<keyword evidence="3" id="KW-1185">Reference proteome</keyword>